<evidence type="ECO:0000256" key="1">
    <source>
        <dbReference type="ARBA" id="ARBA00038101"/>
    </source>
</evidence>
<dbReference type="PANTHER" id="PTHR11102:SF160">
    <property type="entry name" value="ERAD-ASSOCIATED E3 UBIQUITIN-PROTEIN LIGASE COMPONENT HRD3"/>
    <property type="match status" value="1"/>
</dbReference>
<evidence type="ECO:0000313" key="2">
    <source>
        <dbReference type="EMBL" id="NDV31466.1"/>
    </source>
</evidence>
<name>A0A6B2L3D9_9EUKA</name>
<dbReference type="SUPFAM" id="SSF81901">
    <property type="entry name" value="HCP-like"/>
    <property type="match status" value="3"/>
</dbReference>
<protein>
    <submittedName>
        <fullName evidence="2">Uncharacterized protein</fullName>
    </submittedName>
</protein>
<dbReference type="InterPro" id="IPR006597">
    <property type="entry name" value="Sel1-like"/>
</dbReference>
<dbReference type="AlphaFoldDB" id="A0A6B2L3D9"/>
<organism evidence="2">
    <name type="scientific">Arcella intermedia</name>
    <dbReference type="NCBI Taxonomy" id="1963864"/>
    <lineage>
        <taxon>Eukaryota</taxon>
        <taxon>Amoebozoa</taxon>
        <taxon>Tubulinea</taxon>
        <taxon>Elardia</taxon>
        <taxon>Arcellinida</taxon>
        <taxon>Sphaerothecina</taxon>
        <taxon>Arcellidae</taxon>
        <taxon>Arcella</taxon>
    </lineage>
</organism>
<dbReference type="InterPro" id="IPR011990">
    <property type="entry name" value="TPR-like_helical_dom_sf"/>
</dbReference>
<dbReference type="Gene3D" id="1.25.40.10">
    <property type="entry name" value="Tetratricopeptide repeat domain"/>
    <property type="match status" value="2"/>
</dbReference>
<dbReference type="PANTHER" id="PTHR11102">
    <property type="entry name" value="SEL-1-LIKE PROTEIN"/>
    <property type="match status" value="1"/>
</dbReference>
<dbReference type="Pfam" id="PF08238">
    <property type="entry name" value="Sel1"/>
    <property type="match status" value="11"/>
</dbReference>
<reference evidence="2" key="1">
    <citation type="journal article" date="2020" name="J. Eukaryot. Microbiol.">
        <title>De novo Sequencing, Assembly and Annotation of the Transcriptome for the Free-Living Testate Amoeba Arcella intermedia.</title>
        <authorList>
            <person name="Ribeiro G.M."/>
            <person name="Porfirio-Sousa A.L."/>
            <person name="Maurer-Alcala X.X."/>
            <person name="Katz L.A."/>
            <person name="Lahr D.J.G."/>
        </authorList>
    </citation>
    <scope>NUCLEOTIDE SEQUENCE</scope>
</reference>
<dbReference type="EMBL" id="GIBP01002497">
    <property type="protein sequence ID" value="NDV31466.1"/>
    <property type="molecule type" value="Transcribed_RNA"/>
</dbReference>
<accession>A0A6B2L3D9</accession>
<comment type="similarity">
    <text evidence="1">Belongs to the sel-1 family.</text>
</comment>
<dbReference type="SMART" id="SM00671">
    <property type="entry name" value="SEL1"/>
    <property type="match status" value="7"/>
</dbReference>
<proteinExistence type="inferred from homology"/>
<dbReference type="InterPro" id="IPR050767">
    <property type="entry name" value="Sel1_AlgK"/>
</dbReference>
<sequence length="466" mass="53302">MAKSDMKLKDWVNVLHNIHLNKEKLVELFDESLQLAQQGITEYEVIMGFLHCTTLDSARDALDWFKKAANKGHAFAQYATGTIYLHGSTSNITDPIDSNHSIMDNSIYYIDTDNLEQFLGEASKVPSEEDKKFNFRKWLKQERLKFKKQQENEEKESCKSQEIDINVQEGLEWLTLAAKNHSLEAQLSLAEYYLNLEPANLKSAEEWLLCAVELNCTSAMYKLGEIYYAIWETSRDNSDRETWFYWFKRAAEGGNGAACFWIGYAYDNDLLDVDNDLKLNNSLEWLKKAVQLDNKQAMHYLGMMFRDKQKGVYDLKESRRYLEKAAAPPDPYPEALFALGDLHLNGDEGFEKNPQLALKYFKEAGKLGHSDALCNVGAIYYNGIGTDVDFEKAFYAYQNASIYDNKCAHKNLHDMYANGVGVPKSEVSAEYHLQKMLGNDTTTLFLPDLLNEISQSTDTHPTQGEQ</sequence>